<dbReference type="AlphaFoldDB" id="A0A7L9WSA5"/>
<dbReference type="EMBL" id="CP045201">
    <property type="protein sequence ID" value="QOL82744.1"/>
    <property type="molecule type" value="Genomic_DNA"/>
</dbReference>
<reference evidence="1 2" key="1">
    <citation type="submission" date="2019-10" db="EMBL/GenBank/DDBJ databases">
        <title>Pseudopuniceibacterium sp. HQ09 islated from Antarctica.</title>
        <authorList>
            <person name="Liao L."/>
            <person name="Su S."/>
            <person name="Chen B."/>
            <person name="Yu Y."/>
        </authorList>
    </citation>
    <scope>NUCLEOTIDE SEQUENCE [LARGE SCALE GENOMIC DNA]</scope>
    <source>
        <strain evidence="1 2">HQ09</strain>
    </source>
</reference>
<accession>A0A7L9WSA5</accession>
<sequence length="301" mass="31892">MHADWIAADWGTSNLRLWAIGPEGQVLTERASPDGMGKLTPDGFEPALLALVDDLLEPGRVTQVLICGMAGARQGWIEAPYTATPCPPASLSPILAKTSDPRLSVRILPGVSQCNPADVMRGEETQIAGLVASDPEFDGTLCLPGTHTKWVRVAGGQIMHFRTAMTGEMFALLSRQSVLRHSVISDDFSEAAFADGLAMSLSAPEGLLLDLFSIRPASLLNNTPPEAARARLSGLLIGSELAATRDYWQDLPVVVIGDAALSTRYVDALTRAGATARSSEHPALALNGLIAAHAHLSKELT</sequence>
<dbReference type="InterPro" id="IPR042258">
    <property type="entry name" value="DGOK_N"/>
</dbReference>
<dbReference type="Proteomes" id="UP000594118">
    <property type="component" value="Chromosome"/>
</dbReference>
<keyword evidence="1" id="KW-0808">Transferase</keyword>
<evidence type="ECO:0000313" key="1">
    <source>
        <dbReference type="EMBL" id="QOL82744.1"/>
    </source>
</evidence>
<organism evidence="1 2">
    <name type="scientific">Pseudooceanicola spongiae</name>
    <dbReference type="NCBI Taxonomy" id="2613965"/>
    <lineage>
        <taxon>Bacteria</taxon>
        <taxon>Pseudomonadati</taxon>
        <taxon>Pseudomonadota</taxon>
        <taxon>Alphaproteobacteria</taxon>
        <taxon>Rhodobacterales</taxon>
        <taxon>Paracoccaceae</taxon>
        <taxon>Pseudooceanicola</taxon>
    </lineage>
</organism>
<dbReference type="InterPro" id="IPR042257">
    <property type="entry name" value="DGOK_C"/>
</dbReference>
<name>A0A7L9WSA5_9RHOB</name>
<dbReference type="GO" id="GO:0034194">
    <property type="term" value="P:D-galactonate catabolic process"/>
    <property type="evidence" value="ECO:0007669"/>
    <property type="project" value="InterPro"/>
</dbReference>
<protein>
    <submittedName>
        <fullName evidence="1">2-keto-3-deoxy-galactonokinase</fullName>
    </submittedName>
</protein>
<dbReference type="Gene3D" id="3.30.420.300">
    <property type="entry name" value="2-keto-3-deoxy-galactonokinase, substrate binding domain"/>
    <property type="match status" value="1"/>
</dbReference>
<keyword evidence="2" id="KW-1185">Reference proteome</keyword>
<dbReference type="KEGG" id="pshq:F3W81_19095"/>
<keyword evidence="1" id="KW-0418">Kinase</keyword>
<evidence type="ECO:0000313" key="2">
    <source>
        <dbReference type="Proteomes" id="UP000594118"/>
    </source>
</evidence>
<dbReference type="Pfam" id="PF05035">
    <property type="entry name" value="DGOK"/>
    <property type="match status" value="1"/>
</dbReference>
<dbReference type="RefSeq" id="WP_193081065.1">
    <property type="nucleotide sequence ID" value="NZ_CP045201.1"/>
</dbReference>
<dbReference type="GO" id="GO:0008671">
    <property type="term" value="F:2-dehydro-3-deoxygalactonokinase activity"/>
    <property type="evidence" value="ECO:0007669"/>
    <property type="project" value="InterPro"/>
</dbReference>
<proteinExistence type="predicted"/>
<dbReference type="InterPro" id="IPR007729">
    <property type="entry name" value="DGOK"/>
</dbReference>
<dbReference type="Gene3D" id="3.30.420.310">
    <property type="entry name" value="2-keto-3-deoxy-galactonokinase, C-terminal domain"/>
    <property type="match status" value="1"/>
</dbReference>
<gene>
    <name evidence="1" type="ORF">F3W81_19095</name>
</gene>